<comment type="caution">
    <text evidence="1">The sequence shown here is derived from an EMBL/GenBank/DDBJ whole genome shotgun (WGS) entry which is preliminary data.</text>
</comment>
<dbReference type="Proteomes" id="UP001221898">
    <property type="component" value="Unassembled WGS sequence"/>
</dbReference>
<protein>
    <submittedName>
        <fullName evidence="1">Uncharacterized protein</fullName>
    </submittedName>
</protein>
<evidence type="ECO:0000313" key="1">
    <source>
        <dbReference type="EMBL" id="KAJ8417560.1"/>
    </source>
</evidence>
<name>A0AAD7TAU5_9TELE</name>
<dbReference type="AlphaFoldDB" id="A0AAD7TAU5"/>
<organism evidence="1 2">
    <name type="scientific">Aldrovandia affinis</name>
    <dbReference type="NCBI Taxonomy" id="143900"/>
    <lineage>
        <taxon>Eukaryota</taxon>
        <taxon>Metazoa</taxon>
        <taxon>Chordata</taxon>
        <taxon>Craniata</taxon>
        <taxon>Vertebrata</taxon>
        <taxon>Euteleostomi</taxon>
        <taxon>Actinopterygii</taxon>
        <taxon>Neopterygii</taxon>
        <taxon>Teleostei</taxon>
        <taxon>Notacanthiformes</taxon>
        <taxon>Halosauridae</taxon>
        <taxon>Aldrovandia</taxon>
    </lineage>
</organism>
<accession>A0AAD7TAU5</accession>
<evidence type="ECO:0000313" key="2">
    <source>
        <dbReference type="Proteomes" id="UP001221898"/>
    </source>
</evidence>
<reference evidence="1" key="1">
    <citation type="journal article" date="2023" name="Science">
        <title>Genome structures resolve the early diversification of teleost fishes.</title>
        <authorList>
            <person name="Parey E."/>
            <person name="Louis A."/>
            <person name="Montfort J."/>
            <person name="Bouchez O."/>
            <person name="Roques C."/>
            <person name="Iampietro C."/>
            <person name="Lluch J."/>
            <person name="Castinel A."/>
            <person name="Donnadieu C."/>
            <person name="Desvignes T."/>
            <person name="Floi Bucao C."/>
            <person name="Jouanno E."/>
            <person name="Wen M."/>
            <person name="Mejri S."/>
            <person name="Dirks R."/>
            <person name="Jansen H."/>
            <person name="Henkel C."/>
            <person name="Chen W.J."/>
            <person name="Zahm M."/>
            <person name="Cabau C."/>
            <person name="Klopp C."/>
            <person name="Thompson A.W."/>
            <person name="Robinson-Rechavi M."/>
            <person name="Braasch I."/>
            <person name="Lecointre G."/>
            <person name="Bobe J."/>
            <person name="Postlethwait J.H."/>
            <person name="Berthelot C."/>
            <person name="Roest Crollius H."/>
            <person name="Guiguen Y."/>
        </authorList>
    </citation>
    <scope>NUCLEOTIDE SEQUENCE</scope>
    <source>
        <strain evidence="1">NC1722</strain>
    </source>
</reference>
<dbReference type="EMBL" id="JAINUG010000003">
    <property type="protein sequence ID" value="KAJ8417560.1"/>
    <property type="molecule type" value="Genomic_DNA"/>
</dbReference>
<proteinExistence type="predicted"/>
<sequence length="71" mass="8347">MSLNGLPKLFQLFFQVPHRYKKENRGLQRPRFFSRGCGEAGQWEGQVTRQVPRYTGQLPILRFSSLFSSRD</sequence>
<keyword evidence="2" id="KW-1185">Reference proteome</keyword>
<gene>
    <name evidence="1" type="ORF">AAFF_G00224030</name>
</gene>